<comment type="similarity">
    <text evidence="4">Belongs to the NDUFAF3 family.</text>
</comment>
<evidence type="ECO:0000256" key="2">
    <source>
        <dbReference type="ARBA" id="ARBA00021776"/>
    </source>
</evidence>
<gene>
    <name evidence="6" type="ORF">CA7LBN_001763</name>
</gene>
<evidence type="ECO:0000256" key="3">
    <source>
        <dbReference type="ARBA" id="ARBA00023128"/>
    </source>
</evidence>
<feature type="compositionally biased region" description="Low complexity" evidence="5">
    <location>
        <begin position="261"/>
        <end position="294"/>
    </location>
</feature>
<evidence type="ECO:0000256" key="4">
    <source>
        <dbReference type="ARBA" id="ARBA00049984"/>
    </source>
</evidence>
<dbReference type="GO" id="GO:0032981">
    <property type="term" value="P:mitochondrial respiratory chain complex I assembly"/>
    <property type="evidence" value="ECO:0007669"/>
    <property type="project" value="InterPro"/>
</dbReference>
<dbReference type="Pfam" id="PF04430">
    <property type="entry name" value="DUF498"/>
    <property type="match status" value="1"/>
</dbReference>
<evidence type="ECO:0000313" key="6">
    <source>
        <dbReference type="EMBL" id="QWW22962.1"/>
    </source>
</evidence>
<evidence type="ECO:0000256" key="1">
    <source>
        <dbReference type="ARBA" id="ARBA00004173"/>
    </source>
</evidence>
<dbReference type="EMBL" id="CP076750">
    <property type="protein sequence ID" value="QWW22962.1"/>
    <property type="molecule type" value="Genomic_DNA"/>
</dbReference>
<accession>A0A8F3AGY8</accession>
<evidence type="ECO:0000256" key="5">
    <source>
        <dbReference type="SAM" id="MobiDB-lite"/>
    </source>
</evidence>
<feature type="region of interest" description="Disordered" evidence="5">
    <location>
        <begin position="316"/>
        <end position="345"/>
    </location>
</feature>
<dbReference type="Proteomes" id="UP000825438">
    <property type="component" value="Chromosome II"/>
</dbReference>
<dbReference type="CDD" id="cd05125">
    <property type="entry name" value="Mth938_2P1-like"/>
    <property type="match status" value="1"/>
</dbReference>
<protein>
    <recommendedName>
        <fullName evidence="2">NADH dehydrogenase [ubiquinone] 1 alpha subcomplex assembly factor 3</fullName>
    </recommendedName>
</protein>
<dbReference type="GO" id="GO:0005743">
    <property type="term" value="C:mitochondrial inner membrane"/>
    <property type="evidence" value="ECO:0007669"/>
    <property type="project" value="TreeGrafter"/>
</dbReference>
<dbReference type="Pfam" id="PF17235">
    <property type="entry name" value="STD1"/>
    <property type="match status" value="1"/>
</dbReference>
<dbReference type="InterPro" id="IPR034095">
    <property type="entry name" value="NDUF3"/>
</dbReference>
<feature type="region of interest" description="Disordered" evidence="5">
    <location>
        <begin position="260"/>
        <end position="294"/>
    </location>
</feature>
<keyword evidence="3" id="KW-0496">Mitochondrion</keyword>
<dbReference type="InterPro" id="IPR035189">
    <property type="entry name" value="Std1/Mth1"/>
</dbReference>
<organism evidence="6">
    <name type="scientific">Candidozyma auris</name>
    <name type="common">Yeast</name>
    <name type="synonym">Candida auris</name>
    <dbReference type="NCBI Taxonomy" id="498019"/>
    <lineage>
        <taxon>Eukaryota</taxon>
        <taxon>Fungi</taxon>
        <taxon>Dikarya</taxon>
        <taxon>Ascomycota</taxon>
        <taxon>Saccharomycotina</taxon>
        <taxon>Pichiomycetes</taxon>
        <taxon>Metschnikowiaceae</taxon>
        <taxon>Candidozyma</taxon>
    </lineage>
</organism>
<dbReference type="PANTHER" id="PTHR21192">
    <property type="entry name" value="NUCLEAR PROTEIN E3-3"/>
    <property type="match status" value="1"/>
</dbReference>
<reference evidence="6" key="1">
    <citation type="submission" date="2021-06" db="EMBL/GenBank/DDBJ databases">
        <title>Candida auris outbreak in lebanese hospital.</title>
        <authorList>
            <person name="Finianos M."/>
        </authorList>
    </citation>
    <scope>NUCLEOTIDE SEQUENCE</scope>
    <source>
        <strain evidence="6">CA7LBN</strain>
    </source>
</reference>
<dbReference type="InterPro" id="IPR007523">
    <property type="entry name" value="NDUFAF3/AAMDC"/>
</dbReference>
<dbReference type="Gene3D" id="3.40.1230.10">
    <property type="entry name" value="MTH938-like"/>
    <property type="match status" value="1"/>
</dbReference>
<sequence length="543" mass="60290">MPEVVNKDLLPMGLFSFSGSQQGIKIPTFELSPQPDSTDLRIRSLLYLFKALRINKLAAFPHADGSLKYIESDGDTEDPARSIKLDKLYNLSHFVNLLTSEPQRVLVDYPKNKFRAYCILSDLPSANLSRPSSPTKSRSEKSSLEFENGYPVFVDYRGKRATNFAFSLLQTGQQVSLRELATILANSLVYVEHHSYVPFSARLNTAKKSIQSVSRANLTDESCCELTETFKYTVVFRYLKDLAFLIQLLRIYDEYMKKTPKSPTTSPSLSSSSRSSPQLSPGKKTATLSSKKSTSCLVGGERSLKAKPSISNFRANEIYNPVTSPQKKSSKTPSSSTPDEIYGREIVQDSRNSIRRFSNSRTLLNLFGGGKDVKGMPQMAPSGKSETTSNPADLFKKNDILMFSQKPMNYIESVKKNGFHLANNLLITSPNKAGNEIGTLLLDTESFEVNLADGGYKFINGFIVDFDEQTLLSLFEKVHPKPEIVVFGLGKKSRVLSESNKRFMSNLGIQLEIGDSKNAAKIYDLLATERPGVIGALLLPPNV</sequence>
<dbReference type="InterPro" id="IPR036748">
    <property type="entry name" value="MTH938-like_sf"/>
</dbReference>
<name>A0A8F3AGY8_CANAR</name>
<dbReference type="AlphaFoldDB" id="A0A8F3AGY8"/>
<comment type="subcellular location">
    <subcellularLocation>
        <location evidence="1">Mitochondrion</location>
    </subcellularLocation>
</comment>
<proteinExistence type="inferred from homology"/>
<dbReference type="PANTHER" id="PTHR21192:SF2">
    <property type="entry name" value="NADH DEHYDROGENASE [UBIQUINONE] 1 ALPHA SUBCOMPLEX ASSEMBLY FACTOR 3"/>
    <property type="match status" value="1"/>
</dbReference>
<dbReference type="SUPFAM" id="SSF64076">
    <property type="entry name" value="MTH938-like"/>
    <property type="match status" value="1"/>
</dbReference>
<feature type="compositionally biased region" description="Low complexity" evidence="5">
    <location>
        <begin position="323"/>
        <end position="338"/>
    </location>
</feature>